<dbReference type="GO" id="GO:0007131">
    <property type="term" value="P:reciprocal meiotic recombination"/>
    <property type="evidence" value="ECO:0007669"/>
    <property type="project" value="TreeGrafter"/>
</dbReference>
<feature type="compositionally biased region" description="Polar residues" evidence="8">
    <location>
        <begin position="463"/>
        <end position="477"/>
    </location>
</feature>
<dbReference type="CDD" id="cd01393">
    <property type="entry name" value="RecA-like"/>
    <property type="match status" value="1"/>
</dbReference>
<feature type="compositionally biased region" description="Acidic residues" evidence="8">
    <location>
        <begin position="348"/>
        <end position="367"/>
    </location>
</feature>
<dbReference type="GO" id="GO:0033063">
    <property type="term" value="C:Rad51B-Rad51C-Rad51D-XRCC2 complex"/>
    <property type="evidence" value="ECO:0007669"/>
    <property type="project" value="TreeGrafter"/>
</dbReference>
<sequence length="506" mass="54242">MMDYHSIHGHDISSFDAPGAHRLPTVAASQALDELEHNARVGIVTGLDSLDRALCGPETADSPDAASQGTIKRGQVTEIWGPPGTGKTALALQMTANAICSGNDVVWVDCLQKVHKQRVARTVKAVQAARQRAGSPGDGSPIDWTRFKHYSCFTLPHLMALISRPTHEMVSSGVSLIIISSASALFNSALPKAQDVKQGFKAGKGPTSSVKRQQCLRHVMDALRKLAATRNCAVVVLSQCATRMQSEQGATLVPAVNATVWEQGISTRIVLFRDWAWDDKKLRGVFLAGLEKLDGKAIQGGVEHVCAFKVEAAQTGSTSIAYDAASKFSVGSADPGRHKRKLGRTELEVPDSEDDEDYGWADEDEDSMPAPPPQWQGSEDILLGHEVGRGDDSTCADSEEDQGIVDAALPWLHVVDGAWSTEPQRNHGGLAASRAGGDEARGGDGDSGHDDDTKAASRAVPKTKTSSQTRLYSLITRTTKETGPRRRTAERGKAFETANAALQQWP</sequence>
<evidence type="ECO:0000313" key="10">
    <source>
        <dbReference type="EMBL" id="PWI70741.1"/>
    </source>
</evidence>
<dbReference type="PROSITE" id="PS50162">
    <property type="entry name" value="RECA_2"/>
    <property type="match status" value="1"/>
</dbReference>
<dbReference type="GO" id="GO:0140664">
    <property type="term" value="F:ATP-dependent DNA damage sensor activity"/>
    <property type="evidence" value="ECO:0007669"/>
    <property type="project" value="InterPro"/>
</dbReference>
<dbReference type="GO" id="GO:0000707">
    <property type="term" value="P:meiotic DNA recombinase assembly"/>
    <property type="evidence" value="ECO:0007669"/>
    <property type="project" value="TreeGrafter"/>
</dbReference>
<keyword evidence="4" id="KW-0067">ATP-binding</keyword>
<keyword evidence="2" id="KW-0547">Nucleotide-binding</keyword>
<organism evidence="10 11">
    <name type="scientific">Purpureocillium lilacinum</name>
    <name type="common">Paecilomyces lilacinus</name>
    <dbReference type="NCBI Taxonomy" id="33203"/>
    <lineage>
        <taxon>Eukaryota</taxon>
        <taxon>Fungi</taxon>
        <taxon>Dikarya</taxon>
        <taxon>Ascomycota</taxon>
        <taxon>Pezizomycotina</taxon>
        <taxon>Sordariomycetes</taxon>
        <taxon>Hypocreomycetidae</taxon>
        <taxon>Hypocreales</taxon>
        <taxon>Ophiocordycipitaceae</taxon>
        <taxon>Purpureocillium</taxon>
    </lineage>
</organism>
<dbReference type="InterPro" id="IPR020588">
    <property type="entry name" value="RecA_ATP-bd"/>
</dbReference>
<evidence type="ECO:0000256" key="3">
    <source>
        <dbReference type="ARBA" id="ARBA00022763"/>
    </source>
</evidence>
<feature type="compositionally biased region" description="Basic and acidic residues" evidence="8">
    <location>
        <begin position="436"/>
        <end position="455"/>
    </location>
</feature>
<evidence type="ECO:0000256" key="4">
    <source>
        <dbReference type="ARBA" id="ARBA00022840"/>
    </source>
</evidence>
<name>A0A2U3E8A6_PURLI</name>
<evidence type="ECO:0000313" key="11">
    <source>
        <dbReference type="Proteomes" id="UP000245956"/>
    </source>
</evidence>
<keyword evidence="5" id="KW-0234">DNA repair</keyword>
<dbReference type="InterPro" id="IPR052093">
    <property type="entry name" value="HR_Repair_Mediator"/>
</dbReference>
<dbReference type="PANTHER" id="PTHR46239">
    <property type="entry name" value="DNA REPAIR PROTEIN RAD51 HOMOLOG 3 RAD51C"/>
    <property type="match status" value="1"/>
</dbReference>
<proteinExistence type="predicted"/>
<keyword evidence="3" id="KW-0227">DNA damage</keyword>
<dbReference type="GO" id="GO:0033065">
    <property type="term" value="C:Rad51C-XRCC3 complex"/>
    <property type="evidence" value="ECO:0007669"/>
    <property type="project" value="TreeGrafter"/>
</dbReference>
<dbReference type="InterPro" id="IPR027417">
    <property type="entry name" value="P-loop_NTPase"/>
</dbReference>
<evidence type="ECO:0000256" key="6">
    <source>
        <dbReference type="ARBA" id="ARBA00023242"/>
    </source>
</evidence>
<dbReference type="AlphaFoldDB" id="A0A2U3E8A6"/>
<gene>
    <name evidence="10" type="ORF">PCL_13140</name>
</gene>
<accession>A0A2U3E8A6</accession>
<dbReference type="InterPro" id="IPR013632">
    <property type="entry name" value="Rad51_C"/>
</dbReference>
<dbReference type="GO" id="GO:0005657">
    <property type="term" value="C:replication fork"/>
    <property type="evidence" value="ECO:0007669"/>
    <property type="project" value="TreeGrafter"/>
</dbReference>
<dbReference type="GO" id="GO:0005524">
    <property type="term" value="F:ATP binding"/>
    <property type="evidence" value="ECO:0007669"/>
    <property type="project" value="UniProtKB-KW"/>
</dbReference>
<evidence type="ECO:0000259" key="9">
    <source>
        <dbReference type="PROSITE" id="PS50162"/>
    </source>
</evidence>
<comment type="subcellular location">
    <subcellularLocation>
        <location evidence="1">Nucleus</location>
    </subcellularLocation>
</comment>
<evidence type="ECO:0000256" key="8">
    <source>
        <dbReference type="SAM" id="MobiDB-lite"/>
    </source>
</evidence>
<feature type="domain" description="RecA family profile 1" evidence="9">
    <location>
        <begin position="39"/>
        <end position="240"/>
    </location>
</feature>
<reference evidence="10 11" key="1">
    <citation type="journal article" date="2016" name="Front. Microbiol.">
        <title>Genome and transcriptome sequences reveal the specific parasitism of the nematophagous Purpureocillium lilacinum 36-1.</title>
        <authorList>
            <person name="Xie J."/>
            <person name="Li S."/>
            <person name="Mo C."/>
            <person name="Xiao X."/>
            <person name="Peng D."/>
            <person name="Wang G."/>
            <person name="Xiao Y."/>
        </authorList>
    </citation>
    <scope>NUCLEOTIDE SEQUENCE [LARGE SCALE GENOMIC DNA]</scope>
    <source>
        <strain evidence="10 11">36-1</strain>
    </source>
</reference>
<dbReference type="Pfam" id="PF08423">
    <property type="entry name" value="Rad51"/>
    <property type="match status" value="1"/>
</dbReference>
<evidence type="ECO:0000256" key="2">
    <source>
        <dbReference type="ARBA" id="ARBA00022741"/>
    </source>
</evidence>
<dbReference type="Gene3D" id="3.40.50.300">
    <property type="entry name" value="P-loop containing nucleotide triphosphate hydrolases"/>
    <property type="match status" value="1"/>
</dbReference>
<evidence type="ECO:0000256" key="5">
    <source>
        <dbReference type="ARBA" id="ARBA00023204"/>
    </source>
</evidence>
<feature type="region of interest" description="Disordered" evidence="8">
    <location>
        <begin position="331"/>
        <end position="378"/>
    </location>
</feature>
<keyword evidence="6" id="KW-0539">Nucleus</keyword>
<dbReference type="SUPFAM" id="SSF52540">
    <property type="entry name" value="P-loop containing nucleoside triphosphate hydrolases"/>
    <property type="match status" value="1"/>
</dbReference>
<dbReference type="GO" id="GO:0000400">
    <property type="term" value="F:four-way junction DNA binding"/>
    <property type="evidence" value="ECO:0007669"/>
    <property type="project" value="TreeGrafter"/>
</dbReference>
<evidence type="ECO:0000256" key="1">
    <source>
        <dbReference type="ARBA" id="ARBA00004123"/>
    </source>
</evidence>
<dbReference type="EMBL" id="LCWV01000009">
    <property type="protein sequence ID" value="PWI70741.1"/>
    <property type="molecule type" value="Genomic_DNA"/>
</dbReference>
<feature type="region of interest" description="Disordered" evidence="8">
    <location>
        <begin position="420"/>
        <end position="493"/>
    </location>
</feature>
<dbReference type="PANTHER" id="PTHR46239:SF1">
    <property type="entry name" value="DNA REPAIR PROTEIN RAD51 HOMOLOG 3"/>
    <property type="match status" value="1"/>
</dbReference>
<evidence type="ECO:0000256" key="7">
    <source>
        <dbReference type="ARBA" id="ARBA00040674"/>
    </source>
</evidence>
<dbReference type="GO" id="GO:0008821">
    <property type="term" value="F:crossover junction DNA endonuclease activity"/>
    <property type="evidence" value="ECO:0007669"/>
    <property type="project" value="TreeGrafter"/>
</dbReference>
<dbReference type="Proteomes" id="UP000245956">
    <property type="component" value="Unassembled WGS sequence"/>
</dbReference>
<feature type="region of interest" description="Disordered" evidence="8">
    <location>
        <begin position="58"/>
        <end position="79"/>
    </location>
</feature>
<feature type="compositionally biased region" description="Basic and acidic residues" evidence="8">
    <location>
        <begin position="478"/>
        <end position="493"/>
    </location>
</feature>
<comment type="caution">
    <text evidence="10">The sequence shown here is derived from an EMBL/GenBank/DDBJ whole genome shotgun (WGS) entry which is preliminary data.</text>
</comment>
<protein>
    <recommendedName>
        <fullName evidence="7">DNA repair protein RAD51 homolog 3</fullName>
    </recommendedName>
</protein>